<protein>
    <submittedName>
        <fullName evidence="1">Uncharacterized protein</fullName>
    </submittedName>
</protein>
<proteinExistence type="predicted"/>
<organism evidence="1 2">
    <name type="scientific">Colletotrichum kahawae</name>
    <name type="common">Coffee berry disease fungus</name>
    <dbReference type="NCBI Taxonomy" id="34407"/>
    <lineage>
        <taxon>Eukaryota</taxon>
        <taxon>Fungi</taxon>
        <taxon>Dikarya</taxon>
        <taxon>Ascomycota</taxon>
        <taxon>Pezizomycotina</taxon>
        <taxon>Sordariomycetes</taxon>
        <taxon>Hypocreomycetidae</taxon>
        <taxon>Glomerellales</taxon>
        <taxon>Glomerellaceae</taxon>
        <taxon>Colletotrichum</taxon>
        <taxon>Colletotrichum gloeosporioides species complex</taxon>
    </lineage>
</organism>
<gene>
    <name evidence="1" type="ORF">CKAH01_15249</name>
</gene>
<reference evidence="1" key="1">
    <citation type="submission" date="2023-02" db="EMBL/GenBank/DDBJ databases">
        <title>Colletotrichum kahawae CIFC_Que2 genome sequencing and assembly.</title>
        <authorList>
            <person name="Baroncelli R."/>
        </authorList>
    </citation>
    <scope>NUCLEOTIDE SEQUENCE</scope>
    <source>
        <strain evidence="1">CIFC_Que2</strain>
    </source>
</reference>
<name>A0AAD9YJ92_COLKA</name>
<dbReference type="AlphaFoldDB" id="A0AAD9YJ92"/>
<keyword evidence="2" id="KW-1185">Reference proteome</keyword>
<evidence type="ECO:0000313" key="1">
    <source>
        <dbReference type="EMBL" id="KAK2767355.1"/>
    </source>
</evidence>
<evidence type="ECO:0000313" key="2">
    <source>
        <dbReference type="Proteomes" id="UP001281614"/>
    </source>
</evidence>
<comment type="caution">
    <text evidence="1">The sequence shown here is derived from an EMBL/GenBank/DDBJ whole genome shotgun (WGS) entry which is preliminary data.</text>
</comment>
<accession>A0AAD9YJ92</accession>
<sequence length="94" mass="10322">MNPSHGLLRLPECYSIRLHDSPTVHLPPVGFTIPQVSSSPAGADSLVRVPVWGRHIPDRAAGTGRRTISRQRQLSLQYEGMREADQGGSYDGQM</sequence>
<dbReference type="EMBL" id="VYYT01000115">
    <property type="protein sequence ID" value="KAK2767355.1"/>
    <property type="molecule type" value="Genomic_DNA"/>
</dbReference>
<dbReference type="Proteomes" id="UP001281614">
    <property type="component" value="Unassembled WGS sequence"/>
</dbReference>